<sequence length="85" mass="9578">MAGLRIKIIGRKRKGGHLRAVAIIQRPRGVRCRECPHGEPPQVLPMRVINEGGERQNIAHTIQKQQPEEKQESTASLPYLPQPKV</sequence>
<evidence type="ECO:0000313" key="3">
    <source>
        <dbReference type="Proteomes" id="UP000324222"/>
    </source>
</evidence>
<reference evidence="2 3" key="1">
    <citation type="submission" date="2019-05" db="EMBL/GenBank/DDBJ databases">
        <title>Another draft genome of Portunus trituberculatus and its Hox gene families provides insights of decapod evolution.</title>
        <authorList>
            <person name="Jeong J.-H."/>
            <person name="Song I."/>
            <person name="Kim S."/>
            <person name="Choi T."/>
            <person name="Kim D."/>
            <person name="Ryu S."/>
            <person name="Kim W."/>
        </authorList>
    </citation>
    <scope>NUCLEOTIDE SEQUENCE [LARGE SCALE GENOMIC DNA]</scope>
    <source>
        <tissue evidence="2">Muscle</tissue>
    </source>
</reference>
<gene>
    <name evidence="2" type="ORF">E2C01_043978</name>
</gene>
<keyword evidence="3" id="KW-1185">Reference proteome</keyword>
<evidence type="ECO:0000313" key="2">
    <source>
        <dbReference type="EMBL" id="MPC50154.1"/>
    </source>
</evidence>
<organism evidence="2 3">
    <name type="scientific">Portunus trituberculatus</name>
    <name type="common">Swimming crab</name>
    <name type="synonym">Neptunus trituberculatus</name>
    <dbReference type="NCBI Taxonomy" id="210409"/>
    <lineage>
        <taxon>Eukaryota</taxon>
        <taxon>Metazoa</taxon>
        <taxon>Ecdysozoa</taxon>
        <taxon>Arthropoda</taxon>
        <taxon>Crustacea</taxon>
        <taxon>Multicrustacea</taxon>
        <taxon>Malacostraca</taxon>
        <taxon>Eumalacostraca</taxon>
        <taxon>Eucarida</taxon>
        <taxon>Decapoda</taxon>
        <taxon>Pleocyemata</taxon>
        <taxon>Brachyura</taxon>
        <taxon>Eubrachyura</taxon>
        <taxon>Portunoidea</taxon>
        <taxon>Portunidae</taxon>
        <taxon>Portuninae</taxon>
        <taxon>Portunus</taxon>
    </lineage>
</organism>
<feature type="region of interest" description="Disordered" evidence="1">
    <location>
        <begin position="61"/>
        <end position="85"/>
    </location>
</feature>
<comment type="caution">
    <text evidence="2">The sequence shown here is derived from an EMBL/GenBank/DDBJ whole genome shotgun (WGS) entry which is preliminary data.</text>
</comment>
<protein>
    <submittedName>
        <fullName evidence="2">Uncharacterized protein</fullName>
    </submittedName>
</protein>
<dbReference type="EMBL" id="VSRR010009312">
    <property type="protein sequence ID" value="MPC50154.1"/>
    <property type="molecule type" value="Genomic_DNA"/>
</dbReference>
<name>A0A5B7G0Z4_PORTR</name>
<evidence type="ECO:0000256" key="1">
    <source>
        <dbReference type="SAM" id="MobiDB-lite"/>
    </source>
</evidence>
<accession>A0A5B7G0Z4</accession>
<dbReference type="AlphaFoldDB" id="A0A5B7G0Z4"/>
<dbReference type="Proteomes" id="UP000324222">
    <property type="component" value="Unassembled WGS sequence"/>
</dbReference>
<proteinExistence type="predicted"/>